<dbReference type="EMBL" id="AJAR01000021">
    <property type="protein sequence ID" value="EOH94617.1"/>
    <property type="molecule type" value="Genomic_DNA"/>
</dbReference>
<evidence type="ECO:0000256" key="1">
    <source>
        <dbReference type="SAM" id="MobiDB-lite"/>
    </source>
</evidence>
<dbReference type="eggNOG" id="COG3595">
    <property type="taxonomic scope" value="Bacteria"/>
</dbReference>
<feature type="transmembrane region" description="Helical" evidence="2">
    <location>
        <begin position="6"/>
        <end position="27"/>
    </location>
</feature>
<reference evidence="5 7" key="2">
    <citation type="submission" date="2013-03" db="EMBL/GenBank/DDBJ databases">
        <title>The Genome Sequence of Enterococcus haemoperoxidus BAA-382 (PacBio/Illumina hybrid assembly).</title>
        <authorList>
            <consortium name="The Broad Institute Genomics Platform"/>
            <consortium name="The Broad Institute Genome Sequencing Center for Infectious Disease"/>
            <person name="Earl A."/>
            <person name="Russ C."/>
            <person name="Gilmore M."/>
            <person name="Surin D."/>
            <person name="Walker B."/>
            <person name="Young S."/>
            <person name="Zeng Q."/>
            <person name="Gargeya S."/>
            <person name="Fitzgerald M."/>
            <person name="Haas B."/>
            <person name="Abouelleil A."/>
            <person name="Allen A.W."/>
            <person name="Alvarado L."/>
            <person name="Arachchi H.M."/>
            <person name="Berlin A.M."/>
            <person name="Chapman S.B."/>
            <person name="Gainer-Dewar J."/>
            <person name="Goldberg J."/>
            <person name="Griggs A."/>
            <person name="Gujja S."/>
            <person name="Hansen M."/>
            <person name="Howarth C."/>
            <person name="Imamovic A."/>
            <person name="Ireland A."/>
            <person name="Larimer J."/>
            <person name="McCowan C."/>
            <person name="Murphy C."/>
            <person name="Pearson M."/>
            <person name="Poon T.W."/>
            <person name="Priest M."/>
            <person name="Roberts A."/>
            <person name="Saif S."/>
            <person name="Shea T."/>
            <person name="Sisk P."/>
            <person name="Sykes S."/>
            <person name="Wortman J."/>
            <person name="Nusbaum C."/>
            <person name="Birren B."/>
        </authorList>
    </citation>
    <scope>NUCLEOTIDE SEQUENCE [LARGE SCALE GENOMIC DNA]</scope>
    <source>
        <strain evidence="5 7">ATCC BAA-382</strain>
    </source>
</reference>
<keyword evidence="2" id="KW-0472">Membrane</keyword>
<dbReference type="STRING" id="155618.RV06_GL000467"/>
<evidence type="ECO:0000313" key="5">
    <source>
        <dbReference type="EMBL" id="EOT63259.1"/>
    </source>
</evidence>
<feature type="compositionally biased region" description="Polar residues" evidence="1">
    <location>
        <begin position="318"/>
        <end position="328"/>
    </location>
</feature>
<evidence type="ECO:0000313" key="6">
    <source>
        <dbReference type="Proteomes" id="UP000013858"/>
    </source>
</evidence>
<keyword evidence="2" id="KW-1133">Transmembrane helix</keyword>
<dbReference type="RefSeq" id="WP_010762534.1">
    <property type="nucleotide sequence ID" value="NZ_KB946316.1"/>
</dbReference>
<feature type="region of interest" description="Disordered" evidence="1">
    <location>
        <begin position="315"/>
        <end position="343"/>
    </location>
</feature>
<evidence type="ECO:0000313" key="4">
    <source>
        <dbReference type="EMBL" id="EOH94617.1"/>
    </source>
</evidence>
<gene>
    <name evidence="5" type="ORF">I583_00059</name>
    <name evidence="4" type="ORF">UAW_02371</name>
</gene>
<evidence type="ECO:0000259" key="3">
    <source>
        <dbReference type="Pfam" id="PF13349"/>
    </source>
</evidence>
<dbReference type="Proteomes" id="UP000014197">
    <property type="component" value="Unassembled WGS sequence"/>
</dbReference>
<organism evidence="4 6">
    <name type="scientific">Enterococcus haemoperoxidus ATCC BAA-382</name>
    <dbReference type="NCBI Taxonomy" id="1158608"/>
    <lineage>
        <taxon>Bacteria</taxon>
        <taxon>Bacillati</taxon>
        <taxon>Bacillota</taxon>
        <taxon>Bacilli</taxon>
        <taxon>Lactobacillales</taxon>
        <taxon>Enterococcaceae</taxon>
        <taxon>Enterococcus</taxon>
    </lineage>
</organism>
<dbReference type="Proteomes" id="UP000013858">
    <property type="component" value="Unassembled WGS sequence"/>
</dbReference>
<dbReference type="PANTHER" id="PTHR34094:SF1">
    <property type="entry name" value="PROTEIN FAM185A"/>
    <property type="match status" value="1"/>
</dbReference>
<sequence>MKKTTAFFLTIGVLAMIIGGIGSAVYFRRAENSMTDTKTQTYEIKNKQNTKEIHLDLSGNADFYILTENSNKITMNTRSSVPVSLNSSLDVKEKNNQLTVSANSSKKKKESNGLKFDIFDRGSAVTLTIPDDTERIVIDGKANGAIYLSNTRTKDLSISMSNGDINLSDSNSEKLTIETTNGNLNVHTDVRTDDASFKTTNGEIQLNDFAASTWSAASTSGDIYINSVKGIATIETTNGEIQVTDLKGEVKVKSTNGDFSLYGTEIPQKLLVESQQGSIDLHTEEILYDVMIKTKTKLGDSTIFGKERTSYKRGKGTKTLTLETNSGDISVEGPSDYQDGDEG</sequence>
<dbReference type="PATRIC" id="fig|1158608.3.peg.2309"/>
<dbReference type="AlphaFoldDB" id="R2QDV1"/>
<feature type="domain" description="DUF4097" evidence="3">
    <location>
        <begin position="173"/>
        <end position="332"/>
    </location>
</feature>
<dbReference type="Pfam" id="PF13349">
    <property type="entry name" value="DUF4097"/>
    <property type="match status" value="1"/>
</dbReference>
<dbReference type="PANTHER" id="PTHR34094">
    <property type="match status" value="1"/>
</dbReference>
<dbReference type="InterPro" id="IPR025164">
    <property type="entry name" value="Toastrack_DUF4097"/>
</dbReference>
<evidence type="ECO:0000313" key="7">
    <source>
        <dbReference type="Proteomes" id="UP000014197"/>
    </source>
</evidence>
<keyword evidence="2" id="KW-0812">Transmembrane</keyword>
<accession>R2QDV1</accession>
<evidence type="ECO:0000256" key="2">
    <source>
        <dbReference type="SAM" id="Phobius"/>
    </source>
</evidence>
<dbReference type="OrthoDB" id="2193016at2"/>
<reference evidence="4 6" key="1">
    <citation type="submission" date="2013-02" db="EMBL/GenBank/DDBJ databases">
        <title>The Genome Sequence of Enterococcus haemoperoxidus BAA-382.</title>
        <authorList>
            <consortium name="The Broad Institute Genome Sequencing Platform"/>
            <consortium name="The Broad Institute Genome Sequencing Center for Infectious Disease"/>
            <person name="Earl A.M."/>
            <person name="Gilmore M.S."/>
            <person name="Lebreton F."/>
            <person name="Walker B."/>
            <person name="Young S.K."/>
            <person name="Zeng Q."/>
            <person name="Gargeya S."/>
            <person name="Fitzgerald M."/>
            <person name="Haas B."/>
            <person name="Abouelleil A."/>
            <person name="Alvarado L."/>
            <person name="Arachchi H.M."/>
            <person name="Berlin A.M."/>
            <person name="Chapman S.B."/>
            <person name="Dewar J."/>
            <person name="Goldberg J."/>
            <person name="Griggs A."/>
            <person name="Gujja S."/>
            <person name="Hansen M."/>
            <person name="Howarth C."/>
            <person name="Imamovic A."/>
            <person name="Larimer J."/>
            <person name="McCowan C."/>
            <person name="Murphy C."/>
            <person name="Neiman D."/>
            <person name="Pearson M."/>
            <person name="Priest M."/>
            <person name="Roberts A."/>
            <person name="Saif S."/>
            <person name="Shea T."/>
            <person name="Sisk P."/>
            <person name="Sykes S."/>
            <person name="Wortman J."/>
            <person name="Nusbaum C."/>
            <person name="Birren B."/>
        </authorList>
    </citation>
    <scope>NUCLEOTIDE SEQUENCE [LARGE SCALE GENOMIC DNA]</scope>
    <source>
        <strain evidence="4 6">ATCC BAA-382</strain>
    </source>
</reference>
<name>R2QDV1_9ENTE</name>
<keyword evidence="7" id="KW-1185">Reference proteome</keyword>
<protein>
    <recommendedName>
        <fullName evidence="3">DUF4097 domain-containing protein</fullName>
    </recommendedName>
</protein>
<proteinExistence type="predicted"/>
<comment type="caution">
    <text evidence="4">The sequence shown here is derived from an EMBL/GenBank/DDBJ whole genome shotgun (WGS) entry which is preliminary data.</text>
</comment>
<dbReference type="EMBL" id="ASVY01000001">
    <property type="protein sequence ID" value="EOT63259.1"/>
    <property type="molecule type" value="Genomic_DNA"/>
</dbReference>